<evidence type="ECO:0000256" key="1">
    <source>
        <dbReference type="SAM" id="MobiDB-lite"/>
    </source>
</evidence>
<name>A0A165MQG5_9AGAM</name>
<dbReference type="AlphaFoldDB" id="A0A165MQG5"/>
<proteinExistence type="predicted"/>
<gene>
    <name evidence="2" type="ORF">NEOLEDRAFT_1152484</name>
</gene>
<protein>
    <submittedName>
        <fullName evidence="2">Uncharacterized protein</fullName>
    </submittedName>
</protein>
<evidence type="ECO:0000313" key="3">
    <source>
        <dbReference type="Proteomes" id="UP000076761"/>
    </source>
</evidence>
<feature type="region of interest" description="Disordered" evidence="1">
    <location>
        <begin position="1"/>
        <end position="26"/>
    </location>
</feature>
<evidence type="ECO:0000313" key="2">
    <source>
        <dbReference type="EMBL" id="KZT18637.1"/>
    </source>
</evidence>
<organism evidence="2 3">
    <name type="scientific">Neolentinus lepideus HHB14362 ss-1</name>
    <dbReference type="NCBI Taxonomy" id="1314782"/>
    <lineage>
        <taxon>Eukaryota</taxon>
        <taxon>Fungi</taxon>
        <taxon>Dikarya</taxon>
        <taxon>Basidiomycota</taxon>
        <taxon>Agaricomycotina</taxon>
        <taxon>Agaricomycetes</taxon>
        <taxon>Gloeophyllales</taxon>
        <taxon>Gloeophyllaceae</taxon>
        <taxon>Neolentinus</taxon>
    </lineage>
</organism>
<dbReference type="Proteomes" id="UP000076761">
    <property type="component" value="Unassembled WGS sequence"/>
</dbReference>
<keyword evidence="3" id="KW-1185">Reference proteome</keyword>
<dbReference type="InParanoid" id="A0A165MQG5"/>
<accession>A0A165MQG5</accession>
<reference evidence="2 3" key="1">
    <citation type="journal article" date="2016" name="Mol. Biol. Evol.">
        <title>Comparative Genomics of Early-Diverging Mushroom-Forming Fungi Provides Insights into the Origins of Lignocellulose Decay Capabilities.</title>
        <authorList>
            <person name="Nagy L.G."/>
            <person name="Riley R."/>
            <person name="Tritt A."/>
            <person name="Adam C."/>
            <person name="Daum C."/>
            <person name="Floudas D."/>
            <person name="Sun H."/>
            <person name="Yadav J.S."/>
            <person name="Pangilinan J."/>
            <person name="Larsson K.H."/>
            <person name="Matsuura K."/>
            <person name="Barry K."/>
            <person name="Labutti K."/>
            <person name="Kuo R."/>
            <person name="Ohm R.A."/>
            <person name="Bhattacharya S.S."/>
            <person name="Shirouzu T."/>
            <person name="Yoshinaga Y."/>
            <person name="Martin F.M."/>
            <person name="Grigoriev I.V."/>
            <person name="Hibbett D.S."/>
        </authorList>
    </citation>
    <scope>NUCLEOTIDE SEQUENCE [LARGE SCALE GENOMIC DNA]</scope>
    <source>
        <strain evidence="2 3">HHB14362 ss-1</strain>
    </source>
</reference>
<sequence>MDVGMAGAHRSWTRRHRQTRSTCSQQDIERQDIKGSGGAIAIRIDSRLLEEVTGTKFVNDWLLRMRDMITDKNTSQVDMFKKEKRVVQLYFANEWNQRGKIEEMGGYSLHPSLLWTRQHEILVARYDEIEANPHLNSFHTFGGISKLYMWIVPPNQTVYSVHVE</sequence>
<dbReference type="EMBL" id="KV425668">
    <property type="protein sequence ID" value="KZT18637.1"/>
    <property type="molecule type" value="Genomic_DNA"/>
</dbReference>